<accession>A0A0F9SCZ1</accession>
<name>A0A0F9SCZ1_9ZZZZ</name>
<proteinExistence type="predicted"/>
<organism evidence="1">
    <name type="scientific">marine sediment metagenome</name>
    <dbReference type="NCBI Taxonomy" id="412755"/>
    <lineage>
        <taxon>unclassified sequences</taxon>
        <taxon>metagenomes</taxon>
        <taxon>ecological metagenomes</taxon>
    </lineage>
</organism>
<dbReference type="AlphaFoldDB" id="A0A0F9SCZ1"/>
<sequence>MELYVKKRDLKENIILLGLKSHIEVSGLINQYHCLVLPMLTILSFFIK</sequence>
<dbReference type="EMBL" id="LAZR01002080">
    <property type="protein sequence ID" value="KKN34841.1"/>
    <property type="molecule type" value="Genomic_DNA"/>
</dbReference>
<gene>
    <name evidence="1" type="ORF">LCGC14_0789450</name>
</gene>
<comment type="caution">
    <text evidence="1">The sequence shown here is derived from an EMBL/GenBank/DDBJ whole genome shotgun (WGS) entry which is preliminary data.</text>
</comment>
<evidence type="ECO:0000313" key="1">
    <source>
        <dbReference type="EMBL" id="KKN34841.1"/>
    </source>
</evidence>
<protein>
    <submittedName>
        <fullName evidence="1">Uncharacterized protein</fullName>
    </submittedName>
</protein>
<reference evidence="1" key="1">
    <citation type="journal article" date="2015" name="Nature">
        <title>Complex archaea that bridge the gap between prokaryotes and eukaryotes.</title>
        <authorList>
            <person name="Spang A."/>
            <person name="Saw J.H."/>
            <person name="Jorgensen S.L."/>
            <person name="Zaremba-Niedzwiedzka K."/>
            <person name="Martijn J."/>
            <person name="Lind A.E."/>
            <person name="van Eijk R."/>
            <person name="Schleper C."/>
            <person name="Guy L."/>
            <person name="Ettema T.J."/>
        </authorList>
    </citation>
    <scope>NUCLEOTIDE SEQUENCE</scope>
</reference>